<feature type="domain" description="Integrase catalytic" evidence="10">
    <location>
        <begin position="1"/>
        <end position="70"/>
    </location>
</feature>
<keyword evidence="8" id="KW-0548">Nucleotidyltransferase</keyword>
<protein>
    <recommendedName>
        <fullName evidence="10">Integrase catalytic domain-containing protein</fullName>
    </recommendedName>
</protein>
<dbReference type="Gene3D" id="3.30.420.10">
    <property type="entry name" value="Ribonuclease H-like superfamily/Ribonuclease H"/>
    <property type="match status" value="1"/>
</dbReference>
<keyword evidence="8" id="KW-0808">Transferase</keyword>
<evidence type="ECO:0000256" key="9">
    <source>
        <dbReference type="ARBA" id="ARBA00023172"/>
    </source>
</evidence>
<keyword evidence="4" id="KW-0378">Hydrolase</keyword>
<evidence type="ECO:0000256" key="2">
    <source>
        <dbReference type="ARBA" id="ARBA00022723"/>
    </source>
</evidence>
<keyword evidence="1" id="KW-0540">Nuclease</keyword>
<keyword evidence="8" id="KW-0239">DNA-directed DNA polymerase</keyword>
<evidence type="ECO:0000256" key="6">
    <source>
        <dbReference type="ARBA" id="ARBA00022908"/>
    </source>
</evidence>
<keyword evidence="12" id="KW-1185">Reference proteome</keyword>
<keyword evidence="7" id="KW-0695">RNA-directed DNA polymerase</keyword>
<sequence>MTTQESPEQNGIAERFNRTGIEGVHALLLDSGLQARFWAEALNTFVYTKNRCEHALTKGVSPIELWLGHKPSWKNIYFNIKAINSNLKCSRSVHMATRPEPTSCCQLATSPVTADLSKTVLLPHVGMRLAPALPTHMWAILPYPSIYNFTLGSLPLGYFVIQFTTGRNNRWSSYTPGSAEPNNSLLVRRMSNGHTLLCAYVIVRE</sequence>
<dbReference type="InterPro" id="IPR039537">
    <property type="entry name" value="Retrotran_Ty1/copia-like"/>
</dbReference>
<proteinExistence type="predicted"/>
<dbReference type="InterPro" id="IPR012337">
    <property type="entry name" value="RNaseH-like_sf"/>
</dbReference>
<accession>A0ABY6K5Y5</accession>
<name>A0ABY6K5Y5_9ARAC</name>
<evidence type="ECO:0000259" key="10">
    <source>
        <dbReference type="PROSITE" id="PS50994"/>
    </source>
</evidence>
<dbReference type="Proteomes" id="UP001235939">
    <property type="component" value="Chromosome 02"/>
</dbReference>
<evidence type="ECO:0000256" key="8">
    <source>
        <dbReference type="ARBA" id="ARBA00022932"/>
    </source>
</evidence>
<dbReference type="PANTHER" id="PTHR42648:SF11">
    <property type="entry name" value="TRANSPOSON TY4-P GAG-POL POLYPROTEIN"/>
    <property type="match status" value="1"/>
</dbReference>
<evidence type="ECO:0000313" key="11">
    <source>
        <dbReference type="EMBL" id="UYV63706.1"/>
    </source>
</evidence>
<reference evidence="11 12" key="1">
    <citation type="submission" date="2022-01" db="EMBL/GenBank/DDBJ databases">
        <title>A chromosomal length assembly of Cordylochernes scorpioides.</title>
        <authorList>
            <person name="Zeh D."/>
            <person name="Zeh J."/>
        </authorList>
    </citation>
    <scope>NUCLEOTIDE SEQUENCE [LARGE SCALE GENOMIC DNA]</scope>
    <source>
        <strain evidence="11">IN4F17</strain>
        <tissue evidence="11">Whole Body</tissue>
    </source>
</reference>
<gene>
    <name evidence="11" type="ORF">LAZ67_2005376</name>
</gene>
<keyword evidence="3" id="KW-0255">Endonuclease</keyword>
<dbReference type="InterPro" id="IPR036397">
    <property type="entry name" value="RNaseH_sf"/>
</dbReference>
<keyword evidence="2" id="KW-0479">Metal-binding</keyword>
<keyword evidence="9" id="KW-0233">DNA recombination</keyword>
<dbReference type="InterPro" id="IPR001584">
    <property type="entry name" value="Integrase_cat-core"/>
</dbReference>
<evidence type="ECO:0000256" key="7">
    <source>
        <dbReference type="ARBA" id="ARBA00022918"/>
    </source>
</evidence>
<dbReference type="EMBL" id="CP092864">
    <property type="protein sequence ID" value="UYV63706.1"/>
    <property type="molecule type" value="Genomic_DNA"/>
</dbReference>
<dbReference type="PROSITE" id="PS50994">
    <property type="entry name" value="INTEGRASE"/>
    <property type="match status" value="1"/>
</dbReference>
<evidence type="ECO:0000256" key="3">
    <source>
        <dbReference type="ARBA" id="ARBA00022759"/>
    </source>
</evidence>
<evidence type="ECO:0000256" key="4">
    <source>
        <dbReference type="ARBA" id="ARBA00022801"/>
    </source>
</evidence>
<evidence type="ECO:0000256" key="1">
    <source>
        <dbReference type="ARBA" id="ARBA00022722"/>
    </source>
</evidence>
<evidence type="ECO:0000256" key="5">
    <source>
        <dbReference type="ARBA" id="ARBA00022842"/>
    </source>
</evidence>
<dbReference type="SUPFAM" id="SSF53098">
    <property type="entry name" value="Ribonuclease H-like"/>
    <property type="match status" value="1"/>
</dbReference>
<dbReference type="PANTHER" id="PTHR42648">
    <property type="entry name" value="TRANSPOSASE, PUTATIVE-RELATED"/>
    <property type="match status" value="1"/>
</dbReference>
<organism evidence="11 12">
    <name type="scientific">Cordylochernes scorpioides</name>
    <dbReference type="NCBI Taxonomy" id="51811"/>
    <lineage>
        <taxon>Eukaryota</taxon>
        <taxon>Metazoa</taxon>
        <taxon>Ecdysozoa</taxon>
        <taxon>Arthropoda</taxon>
        <taxon>Chelicerata</taxon>
        <taxon>Arachnida</taxon>
        <taxon>Pseudoscorpiones</taxon>
        <taxon>Cheliferoidea</taxon>
        <taxon>Chernetidae</taxon>
        <taxon>Cordylochernes</taxon>
    </lineage>
</organism>
<keyword evidence="6" id="KW-0229">DNA integration</keyword>
<evidence type="ECO:0000313" key="12">
    <source>
        <dbReference type="Proteomes" id="UP001235939"/>
    </source>
</evidence>
<keyword evidence="5" id="KW-0460">Magnesium</keyword>